<dbReference type="PANTHER" id="PTHR42743:SF11">
    <property type="entry name" value="AMINODEOXYCHORISMATE LYASE"/>
    <property type="match status" value="1"/>
</dbReference>
<organism evidence="9 10">
    <name type="scientific">Adhaeribacter pallidiroseus</name>
    <dbReference type="NCBI Taxonomy" id="2072847"/>
    <lineage>
        <taxon>Bacteria</taxon>
        <taxon>Pseudomonadati</taxon>
        <taxon>Bacteroidota</taxon>
        <taxon>Cytophagia</taxon>
        <taxon>Cytophagales</taxon>
        <taxon>Hymenobacteraceae</taxon>
        <taxon>Adhaeribacter</taxon>
    </lineage>
</organism>
<dbReference type="Gene3D" id="3.20.10.10">
    <property type="entry name" value="D-amino Acid Aminotransferase, subunit A, domain 2"/>
    <property type="match status" value="1"/>
</dbReference>
<comment type="pathway">
    <text evidence="3">Amino-acid biosynthesis; L-leucine biosynthesis; L-leucine from 3-methyl-2-oxobutanoate: step 4/4.</text>
</comment>
<dbReference type="PANTHER" id="PTHR42743">
    <property type="entry name" value="AMINO-ACID AMINOTRANSFERASE"/>
    <property type="match status" value="1"/>
</dbReference>
<evidence type="ECO:0000313" key="9">
    <source>
        <dbReference type="EMBL" id="RDC63193.1"/>
    </source>
</evidence>
<comment type="similarity">
    <text evidence="4">Belongs to the class-IV pyridoxal-phosphate-dependent aminotransferase family.</text>
</comment>
<evidence type="ECO:0000256" key="4">
    <source>
        <dbReference type="ARBA" id="ARBA00009320"/>
    </source>
</evidence>
<dbReference type="Gene3D" id="3.30.470.10">
    <property type="match status" value="1"/>
</dbReference>
<keyword evidence="10" id="KW-1185">Reference proteome</keyword>
<dbReference type="Proteomes" id="UP000253919">
    <property type="component" value="Unassembled WGS sequence"/>
</dbReference>
<dbReference type="GO" id="GO:0046394">
    <property type="term" value="P:carboxylic acid biosynthetic process"/>
    <property type="evidence" value="ECO:0007669"/>
    <property type="project" value="UniProtKB-ARBA"/>
</dbReference>
<proteinExistence type="inferred from homology"/>
<dbReference type="InterPro" id="IPR043132">
    <property type="entry name" value="BCAT-like_C"/>
</dbReference>
<sequence length="279" mass="31167">MHLLYNWHLIREEDLIIPYSNRAFQYNDGLFDTLVMEQGKIRFLTDHLARIQQAMQVLQLILPEPFRNAEILAAYLTQLGEQNNLKNKLVRVKIHIWRAPGGLFTPEQNAAECLISAQAQNPVAVVIAQAGFATTVQNNFSAVSFFKGPFATKYVLASLEKKQRMLDELILLDAQGHVSEALVANVFWVKSQVIFTPALQTGCIAGITRKNILRLAADQEIEVQEGFYAATDLEAAEVVFTSNVTGLRPIAAMGSKKFMLDHELITRLQAVLFPATNPS</sequence>
<evidence type="ECO:0000313" key="10">
    <source>
        <dbReference type="Proteomes" id="UP000253919"/>
    </source>
</evidence>
<evidence type="ECO:0000256" key="7">
    <source>
        <dbReference type="ARBA" id="ARBA00048798"/>
    </source>
</evidence>
<dbReference type="GO" id="GO:0052655">
    <property type="term" value="F:L-valine-2-oxoglutarate transaminase activity"/>
    <property type="evidence" value="ECO:0007669"/>
    <property type="project" value="RHEA"/>
</dbReference>
<dbReference type="InterPro" id="IPR043131">
    <property type="entry name" value="BCAT-like_N"/>
</dbReference>
<protein>
    <recommendedName>
        <fullName evidence="5">branched-chain-amino-acid transaminase</fullName>
        <ecNumber evidence="5">2.6.1.42</ecNumber>
    </recommendedName>
</protein>
<dbReference type="AlphaFoldDB" id="A0A369QE42"/>
<dbReference type="InterPro" id="IPR036038">
    <property type="entry name" value="Aminotransferase-like"/>
</dbReference>
<gene>
    <name evidence="9" type="ORF">AHMF7616_01794</name>
</gene>
<comment type="catalytic activity">
    <reaction evidence="7">
        <text>L-isoleucine + 2-oxoglutarate = (S)-3-methyl-2-oxopentanoate + L-glutamate</text>
        <dbReference type="Rhea" id="RHEA:24801"/>
        <dbReference type="ChEBI" id="CHEBI:16810"/>
        <dbReference type="ChEBI" id="CHEBI:29985"/>
        <dbReference type="ChEBI" id="CHEBI:35146"/>
        <dbReference type="ChEBI" id="CHEBI:58045"/>
        <dbReference type="EC" id="2.6.1.42"/>
    </reaction>
</comment>
<evidence type="ECO:0000256" key="2">
    <source>
        <dbReference type="ARBA" id="ARBA00004931"/>
    </source>
</evidence>
<evidence type="ECO:0000256" key="5">
    <source>
        <dbReference type="ARBA" id="ARBA00013053"/>
    </source>
</evidence>
<dbReference type="RefSeq" id="WP_115372536.1">
    <property type="nucleotide sequence ID" value="NZ_QASA01000001.1"/>
</dbReference>
<evidence type="ECO:0000256" key="6">
    <source>
        <dbReference type="ARBA" id="ARBA00048212"/>
    </source>
</evidence>
<evidence type="ECO:0000256" key="8">
    <source>
        <dbReference type="ARBA" id="ARBA00049229"/>
    </source>
</evidence>
<evidence type="ECO:0000256" key="3">
    <source>
        <dbReference type="ARBA" id="ARBA00005072"/>
    </source>
</evidence>
<dbReference type="EC" id="2.6.1.42" evidence="5"/>
<dbReference type="EMBL" id="QASA01000001">
    <property type="protein sequence ID" value="RDC63193.1"/>
    <property type="molecule type" value="Genomic_DNA"/>
</dbReference>
<reference evidence="9 10" key="1">
    <citation type="submission" date="2018-04" db="EMBL/GenBank/DDBJ databases">
        <title>Adhaeribacter sp. HMF7616 genome sequencing and assembly.</title>
        <authorList>
            <person name="Kang H."/>
            <person name="Kang J."/>
            <person name="Cha I."/>
            <person name="Kim H."/>
            <person name="Joh K."/>
        </authorList>
    </citation>
    <scope>NUCLEOTIDE SEQUENCE [LARGE SCALE GENOMIC DNA]</scope>
    <source>
        <strain evidence="9 10">HMF7616</strain>
    </source>
</reference>
<comment type="catalytic activity">
    <reaction evidence="6">
        <text>L-valine + 2-oxoglutarate = 3-methyl-2-oxobutanoate + L-glutamate</text>
        <dbReference type="Rhea" id="RHEA:24813"/>
        <dbReference type="ChEBI" id="CHEBI:11851"/>
        <dbReference type="ChEBI" id="CHEBI:16810"/>
        <dbReference type="ChEBI" id="CHEBI:29985"/>
        <dbReference type="ChEBI" id="CHEBI:57762"/>
        <dbReference type="EC" id="2.6.1.42"/>
    </reaction>
</comment>
<comment type="caution">
    <text evidence="9">The sequence shown here is derived from an EMBL/GenBank/DDBJ whole genome shotgun (WGS) entry which is preliminary data.</text>
</comment>
<dbReference type="Pfam" id="PF01063">
    <property type="entry name" value="Aminotran_4"/>
    <property type="match status" value="1"/>
</dbReference>
<name>A0A369QE42_9BACT</name>
<accession>A0A369QE42</accession>
<dbReference type="InterPro" id="IPR050571">
    <property type="entry name" value="Class-IV_PLP-Dep_Aminotrnsfr"/>
</dbReference>
<dbReference type="SUPFAM" id="SSF56752">
    <property type="entry name" value="D-aminoacid aminotransferase-like PLP-dependent enzymes"/>
    <property type="match status" value="1"/>
</dbReference>
<comment type="pathway">
    <text evidence="1">Amino-acid biosynthesis; L-isoleucine biosynthesis; L-isoleucine from 2-oxobutanoate: step 4/4.</text>
</comment>
<dbReference type="OrthoDB" id="9805628at2"/>
<dbReference type="GO" id="GO:0052654">
    <property type="term" value="F:L-leucine-2-oxoglutarate transaminase activity"/>
    <property type="evidence" value="ECO:0007669"/>
    <property type="project" value="RHEA"/>
</dbReference>
<dbReference type="InterPro" id="IPR001544">
    <property type="entry name" value="Aminotrans_IV"/>
</dbReference>
<comment type="pathway">
    <text evidence="2">Amino-acid biosynthesis; L-valine biosynthesis; L-valine from pyruvate: step 4/4.</text>
</comment>
<evidence type="ECO:0000256" key="1">
    <source>
        <dbReference type="ARBA" id="ARBA00004824"/>
    </source>
</evidence>
<keyword evidence="9" id="KW-0032">Aminotransferase</keyword>
<comment type="catalytic activity">
    <reaction evidence="8">
        <text>L-leucine + 2-oxoglutarate = 4-methyl-2-oxopentanoate + L-glutamate</text>
        <dbReference type="Rhea" id="RHEA:18321"/>
        <dbReference type="ChEBI" id="CHEBI:16810"/>
        <dbReference type="ChEBI" id="CHEBI:17865"/>
        <dbReference type="ChEBI" id="CHEBI:29985"/>
        <dbReference type="ChEBI" id="CHEBI:57427"/>
        <dbReference type="EC" id="2.6.1.42"/>
    </reaction>
</comment>
<dbReference type="GO" id="GO:0052656">
    <property type="term" value="F:L-isoleucine-2-oxoglutarate transaminase activity"/>
    <property type="evidence" value="ECO:0007669"/>
    <property type="project" value="RHEA"/>
</dbReference>
<keyword evidence="9" id="KW-0808">Transferase</keyword>